<proteinExistence type="predicted"/>
<protein>
    <submittedName>
        <fullName evidence="1">Uncharacterized protein</fullName>
    </submittedName>
</protein>
<gene>
    <name evidence="1" type="ORF">COY52_02605</name>
</gene>
<dbReference type="PANTHER" id="PTHR41244:SF1">
    <property type="entry name" value="GLYCOSYLTRANSFERASE"/>
    <property type="match status" value="1"/>
</dbReference>
<dbReference type="PANTHER" id="PTHR41244">
    <property type="entry name" value="RHAMNAN SYNTHESIS F"/>
    <property type="match status" value="1"/>
</dbReference>
<dbReference type="Proteomes" id="UP000229307">
    <property type="component" value="Unassembled WGS sequence"/>
</dbReference>
<sequence>MLLVLFAFTVSGVAEMKVWEGGYVPAPEPVKSGVSLGVYIFPGWYRDKGRGDYPYKTHDEDSEWKLCVAKQPGPRPLLGFYDDSLPEVNDWHIKWAVEHGISWFSFDWYWNAGEKRLARSLEQGFLKAKYADMMKFCVHWCNHALDWKKDGKPAEMDFSRKALVEMTEYLAGNYFRLPNYLCVDGRPVVMVFVPEALIQGSSGPEGFRETLAEMNKVLRSKGIKDIYLVALGTGSAYTEAGFAAFTSYSYYGADVNSKYEFKRGFSLPYEEMTKHFETMWRTVTKSIKLPYIVPIGSNWDDRPRARENAAVITGKTPDKFEEMCRIGLKYIDKRTNLAIIEAWNEWGEGSYIEPDKEFKFEFLDKVRKVFAPGAPEAHTDLVPTAEKIKSFSVLNETETAKAAALEKRAYTPPPLAVRTTQVEKDKPLPKTDTIKEWEFESGSNEGWFPYQVENPEISDGTLKTKVVGEDPQLTTQGVDADVKDIECIALRMRTSENVMGTEVFYSTEREPGLSQDKSFWIGLEGDGKWHTYQIFKKPEGKWKGTLDKLRFDIGLAGDEIEIDWIRIYRSKEPKKIEEQASKTAWEFNKDGDCEGWIVLQNLADVDADNGAMKAKIETNDPSFLCRVEIDSSKYRFALIKMKIDKGSSAQLFWANDQGPVSEQNSKTFKLKPDNEFHEYLVDLGEKDSWVGNISELRFDPNSVPDSNVEIDFIRLLEKAPNQ</sequence>
<accession>A0A2M7SEB6</accession>
<evidence type="ECO:0000313" key="1">
    <source>
        <dbReference type="EMBL" id="PIZ17839.1"/>
    </source>
</evidence>
<dbReference type="Gene3D" id="3.20.20.80">
    <property type="entry name" value="Glycosidases"/>
    <property type="match status" value="1"/>
</dbReference>
<name>A0A2M7SEB6_9BACT</name>
<dbReference type="EMBL" id="PFMR01000081">
    <property type="protein sequence ID" value="PIZ17839.1"/>
    <property type="molecule type" value="Genomic_DNA"/>
</dbReference>
<comment type="caution">
    <text evidence="1">The sequence shown here is derived from an EMBL/GenBank/DDBJ whole genome shotgun (WGS) entry which is preliminary data.</text>
</comment>
<organism evidence="1 2">
    <name type="scientific">Candidatus Desantisbacteria bacterium CG_4_10_14_0_8_um_filter_48_22</name>
    <dbReference type="NCBI Taxonomy" id="1974543"/>
    <lineage>
        <taxon>Bacteria</taxon>
        <taxon>Candidatus Desantisiibacteriota</taxon>
    </lineage>
</organism>
<reference evidence="2" key="1">
    <citation type="submission" date="2017-09" db="EMBL/GenBank/DDBJ databases">
        <title>Depth-based differentiation of microbial function through sediment-hosted aquifers and enrichment of novel symbionts in the deep terrestrial subsurface.</title>
        <authorList>
            <person name="Probst A.J."/>
            <person name="Ladd B."/>
            <person name="Jarett J.K."/>
            <person name="Geller-Mcgrath D.E."/>
            <person name="Sieber C.M.K."/>
            <person name="Emerson J.B."/>
            <person name="Anantharaman K."/>
            <person name="Thomas B.C."/>
            <person name="Malmstrom R."/>
            <person name="Stieglmeier M."/>
            <person name="Klingl A."/>
            <person name="Woyke T."/>
            <person name="Ryan C.M."/>
            <person name="Banfield J.F."/>
        </authorList>
    </citation>
    <scope>NUCLEOTIDE SEQUENCE [LARGE SCALE GENOMIC DNA]</scope>
</reference>
<evidence type="ECO:0000313" key="2">
    <source>
        <dbReference type="Proteomes" id="UP000229307"/>
    </source>
</evidence>
<dbReference type="Pfam" id="PF14307">
    <property type="entry name" value="Glyco_tran_WbsX"/>
    <property type="match status" value="1"/>
</dbReference>
<dbReference type="InterPro" id="IPR032719">
    <property type="entry name" value="WbsX"/>
</dbReference>
<dbReference type="AlphaFoldDB" id="A0A2M7SEB6"/>